<protein>
    <submittedName>
        <fullName evidence="2">Uncharacterized protein</fullName>
    </submittedName>
</protein>
<reference evidence="2 3" key="1">
    <citation type="journal article" date="2018" name="Arch. Microbiol.">
        <title>New insights into the metabolic potential of the phototrophic purple bacterium Rhodopila globiformis DSM 161(T) from its draft genome sequence and evidence for a vanadium-dependent nitrogenase.</title>
        <authorList>
            <person name="Imhoff J.F."/>
            <person name="Rahn T."/>
            <person name="Kunzel S."/>
            <person name="Neulinger S.C."/>
        </authorList>
    </citation>
    <scope>NUCLEOTIDE SEQUENCE [LARGE SCALE GENOMIC DNA]</scope>
    <source>
        <strain evidence="2 3">DSM 161</strain>
    </source>
</reference>
<keyword evidence="3" id="KW-1185">Reference proteome</keyword>
<dbReference type="AlphaFoldDB" id="A0A2S6NHR1"/>
<dbReference type="RefSeq" id="WP_104519122.1">
    <property type="nucleotide sequence ID" value="NZ_NHRY01000128.1"/>
</dbReference>
<feature type="transmembrane region" description="Helical" evidence="1">
    <location>
        <begin position="56"/>
        <end position="75"/>
    </location>
</feature>
<keyword evidence="1" id="KW-0812">Transmembrane</keyword>
<evidence type="ECO:0000313" key="3">
    <source>
        <dbReference type="Proteomes" id="UP000239724"/>
    </source>
</evidence>
<feature type="transmembrane region" description="Helical" evidence="1">
    <location>
        <begin position="15"/>
        <end position="36"/>
    </location>
</feature>
<proteinExistence type="predicted"/>
<feature type="transmembrane region" description="Helical" evidence="1">
    <location>
        <begin position="119"/>
        <end position="137"/>
    </location>
</feature>
<sequence length="182" mass="20151">MQGLVNFTTAIADGISVMLPAFCYFMALSCFMFFAWTLFSWSQPHRHHHHHWHKPWIPVVSIIMCGVFATFPNFLTMANVSMGTNMVVSITQYTPTTPPNAGNILGNTPQQSVLNVVQLFQYFFEAFGAACVFWALMRWRGIVNGHVQGSPTSCGIQFLFGVCCINIVTIANGVVGMFQTGG</sequence>
<organism evidence="2 3">
    <name type="scientific">Rhodopila globiformis</name>
    <name type="common">Rhodopseudomonas globiformis</name>
    <dbReference type="NCBI Taxonomy" id="1071"/>
    <lineage>
        <taxon>Bacteria</taxon>
        <taxon>Pseudomonadati</taxon>
        <taxon>Pseudomonadota</taxon>
        <taxon>Alphaproteobacteria</taxon>
        <taxon>Acetobacterales</taxon>
        <taxon>Acetobacteraceae</taxon>
        <taxon>Rhodopila</taxon>
    </lineage>
</organism>
<comment type="caution">
    <text evidence="2">The sequence shown here is derived from an EMBL/GenBank/DDBJ whole genome shotgun (WGS) entry which is preliminary data.</text>
</comment>
<feature type="transmembrane region" description="Helical" evidence="1">
    <location>
        <begin position="158"/>
        <end position="178"/>
    </location>
</feature>
<accession>A0A2S6NHR1</accession>
<evidence type="ECO:0000256" key="1">
    <source>
        <dbReference type="SAM" id="Phobius"/>
    </source>
</evidence>
<dbReference type="OrthoDB" id="7258424at2"/>
<keyword evidence="1" id="KW-0472">Membrane</keyword>
<evidence type="ECO:0000313" key="2">
    <source>
        <dbReference type="EMBL" id="PPQ34134.1"/>
    </source>
</evidence>
<gene>
    <name evidence="2" type="ORF">CCS01_12180</name>
</gene>
<dbReference type="Proteomes" id="UP000239724">
    <property type="component" value="Unassembled WGS sequence"/>
</dbReference>
<dbReference type="EMBL" id="NHRY01000128">
    <property type="protein sequence ID" value="PPQ34134.1"/>
    <property type="molecule type" value="Genomic_DNA"/>
</dbReference>
<keyword evidence="1" id="KW-1133">Transmembrane helix</keyword>
<name>A0A2S6NHR1_RHOGL</name>